<dbReference type="InterPro" id="IPR044662">
    <property type="entry name" value="HS1/DABB1-like"/>
</dbReference>
<dbReference type="Pfam" id="PF07876">
    <property type="entry name" value="Dabb"/>
    <property type="match status" value="1"/>
</dbReference>
<accession>A0A8T2V9R7</accession>
<dbReference type="Gene3D" id="3.30.70.100">
    <property type="match status" value="1"/>
</dbReference>
<dbReference type="OMA" id="EWGFISH"/>
<dbReference type="Proteomes" id="UP000825935">
    <property type="component" value="Chromosome 2"/>
</dbReference>
<feature type="domain" description="Stress-response A/B barrel" evidence="2">
    <location>
        <begin position="10"/>
        <end position="103"/>
    </location>
</feature>
<gene>
    <name evidence="3" type="ORF">KP509_02G057000</name>
</gene>
<evidence type="ECO:0000256" key="1">
    <source>
        <dbReference type="ARBA" id="ARBA00011738"/>
    </source>
</evidence>
<dbReference type="PANTHER" id="PTHR33178">
    <property type="match status" value="1"/>
</dbReference>
<comment type="subunit">
    <text evidence="1">Homodimer.</text>
</comment>
<dbReference type="SMART" id="SM00886">
    <property type="entry name" value="Dabb"/>
    <property type="match status" value="1"/>
</dbReference>
<organism evidence="3 4">
    <name type="scientific">Ceratopteris richardii</name>
    <name type="common">Triangle waterfern</name>
    <dbReference type="NCBI Taxonomy" id="49495"/>
    <lineage>
        <taxon>Eukaryota</taxon>
        <taxon>Viridiplantae</taxon>
        <taxon>Streptophyta</taxon>
        <taxon>Embryophyta</taxon>
        <taxon>Tracheophyta</taxon>
        <taxon>Polypodiopsida</taxon>
        <taxon>Polypodiidae</taxon>
        <taxon>Polypodiales</taxon>
        <taxon>Pteridineae</taxon>
        <taxon>Pteridaceae</taxon>
        <taxon>Parkerioideae</taxon>
        <taxon>Ceratopteris</taxon>
    </lineage>
</organism>
<dbReference type="InterPro" id="IPR013097">
    <property type="entry name" value="Dabb"/>
</dbReference>
<dbReference type="AlphaFoldDB" id="A0A8T2V9R7"/>
<proteinExistence type="predicted"/>
<keyword evidence="4" id="KW-1185">Reference proteome</keyword>
<dbReference type="PROSITE" id="PS51502">
    <property type="entry name" value="S_R_A_B_BARREL"/>
    <property type="match status" value="1"/>
</dbReference>
<dbReference type="SUPFAM" id="SSF54909">
    <property type="entry name" value="Dimeric alpha+beta barrel"/>
    <property type="match status" value="1"/>
</dbReference>
<dbReference type="PANTHER" id="PTHR33178:SF3">
    <property type="entry name" value="STRESS-RESPONSE A_B BARREL DOMAIN-CONTAINING PROTEIN UP3"/>
    <property type="match status" value="1"/>
</dbReference>
<comment type="caution">
    <text evidence="3">The sequence shown here is derived from an EMBL/GenBank/DDBJ whole genome shotgun (WGS) entry which is preliminary data.</text>
</comment>
<protein>
    <recommendedName>
        <fullName evidence="2">Stress-response A/B barrel domain-containing protein</fullName>
    </recommendedName>
</protein>
<sequence length="202" mass="22006">MASSAQQQVVEHVVLFRAREGVDRAAIDAWVKEAIALAGLDGVLHLIVGTVHSCKPDDGAWSCALYGRYRDKAALHAYAVHPQHLQLVSLGSTIFGDVMALDWEAHVSEDSLFPSSISNLSVLFFKPTPECSVDDVVSLPHGDKFFTSGPNFSPGRARGFEWGFISHGDVLQEETLFAHSLSSKLLAEQYLLAEINVLESSL</sequence>
<dbReference type="EMBL" id="CM035407">
    <property type="protein sequence ID" value="KAH7443940.1"/>
    <property type="molecule type" value="Genomic_DNA"/>
</dbReference>
<reference evidence="3" key="1">
    <citation type="submission" date="2021-08" db="EMBL/GenBank/DDBJ databases">
        <title>WGS assembly of Ceratopteris richardii.</title>
        <authorList>
            <person name="Marchant D.B."/>
            <person name="Chen G."/>
            <person name="Jenkins J."/>
            <person name="Shu S."/>
            <person name="Leebens-Mack J."/>
            <person name="Grimwood J."/>
            <person name="Schmutz J."/>
            <person name="Soltis P."/>
            <person name="Soltis D."/>
            <person name="Chen Z.-H."/>
        </authorList>
    </citation>
    <scope>NUCLEOTIDE SEQUENCE</scope>
    <source>
        <strain evidence="3">Whitten #5841</strain>
        <tissue evidence="3">Leaf</tissue>
    </source>
</reference>
<evidence type="ECO:0000313" key="3">
    <source>
        <dbReference type="EMBL" id="KAH7443940.1"/>
    </source>
</evidence>
<evidence type="ECO:0000259" key="2">
    <source>
        <dbReference type="PROSITE" id="PS51502"/>
    </source>
</evidence>
<dbReference type="InterPro" id="IPR011008">
    <property type="entry name" value="Dimeric_a/b-barrel"/>
</dbReference>
<evidence type="ECO:0000313" key="4">
    <source>
        <dbReference type="Proteomes" id="UP000825935"/>
    </source>
</evidence>
<name>A0A8T2V9R7_CERRI</name>
<dbReference type="OrthoDB" id="42919at2759"/>